<dbReference type="InterPro" id="IPR029028">
    <property type="entry name" value="Alpha/beta_knot_MTases"/>
</dbReference>
<evidence type="ECO:0000313" key="6">
    <source>
        <dbReference type="Proteomes" id="UP000809587"/>
    </source>
</evidence>
<dbReference type="GO" id="GO:0008168">
    <property type="term" value="F:methyltransferase activity"/>
    <property type="evidence" value="ECO:0007669"/>
    <property type="project" value="UniProtKB-KW"/>
</dbReference>
<dbReference type="InterPro" id="IPR029026">
    <property type="entry name" value="tRNA_m1G_MTases_N"/>
</dbReference>
<sequence length="280" mass="29719">MSGRVSGRNARFQQWEALLHNRTKRQRRGEFLVQGVRPIAMAVEHGWQIRELLYDADVQLSGWARRALDTVRAERYAVAPDLMHELGGKADTVPELLAVVALPEDDLGRIPVGPTMLTVVFDRPTSPGNIGTLIRSADAFGASGVIVTGHAADVYDPKAVRASTGSLFALPVVRAPAHQAVLSWVAGLHAGGVRLGIVGADEHAPVDAAGYDFTRPTLILIGNETSGLSVGWRAACDQLVRIPMSGAASSLNAAAAATVVLYESARQRSAAASRQHQPTG</sequence>
<evidence type="ECO:0000259" key="4">
    <source>
        <dbReference type="Pfam" id="PF22655"/>
    </source>
</evidence>
<dbReference type="GO" id="GO:0032259">
    <property type="term" value="P:methylation"/>
    <property type="evidence" value="ECO:0007669"/>
    <property type="project" value="UniProtKB-KW"/>
</dbReference>
<accession>A0ABS2J7B5</accession>
<keyword evidence="2" id="KW-0808">Transferase</keyword>
<evidence type="ECO:0000313" key="5">
    <source>
        <dbReference type="EMBL" id="MBM7082445.1"/>
    </source>
</evidence>
<feature type="domain" description="tRNA/rRNA methyltransferase SpoU type" evidence="3">
    <location>
        <begin position="117"/>
        <end position="262"/>
    </location>
</feature>
<dbReference type="Gene3D" id="3.30.1330.30">
    <property type="match status" value="1"/>
</dbReference>
<dbReference type="SUPFAM" id="SSF55315">
    <property type="entry name" value="L30e-like"/>
    <property type="match status" value="1"/>
</dbReference>
<dbReference type="EMBL" id="JAFEUO010000002">
    <property type="protein sequence ID" value="MBM7082445.1"/>
    <property type="molecule type" value="Genomic_DNA"/>
</dbReference>
<comment type="caution">
    <text evidence="5">The sequence shown here is derived from an EMBL/GenBank/DDBJ whole genome shotgun (WGS) entry which is preliminary data.</text>
</comment>
<dbReference type="InterPro" id="IPR001537">
    <property type="entry name" value="SpoU_MeTrfase"/>
</dbReference>
<proteinExistence type="predicted"/>
<name>A0ABS2J7B5_9ACTN</name>
<dbReference type="SUPFAM" id="SSF75217">
    <property type="entry name" value="alpha/beta knot"/>
    <property type="match status" value="1"/>
</dbReference>
<reference evidence="5 6" key="1">
    <citation type="submission" date="2021-02" db="EMBL/GenBank/DDBJ databases">
        <authorList>
            <person name="Lee D.-H."/>
        </authorList>
    </citation>
    <scope>NUCLEOTIDE SEQUENCE [LARGE SCALE GENOMIC DNA]</scope>
    <source>
        <strain evidence="5 6">MMS20-R2-29</strain>
    </source>
</reference>
<dbReference type="PANTHER" id="PTHR43191:SF2">
    <property type="entry name" value="RRNA METHYLTRANSFERASE 3, MITOCHONDRIAL"/>
    <property type="match status" value="1"/>
</dbReference>
<dbReference type="PANTHER" id="PTHR43191">
    <property type="entry name" value="RRNA METHYLTRANSFERASE 3"/>
    <property type="match status" value="1"/>
</dbReference>
<dbReference type="InterPro" id="IPR054578">
    <property type="entry name" value="SpoU_sub_bind-like_N"/>
</dbReference>
<keyword evidence="6" id="KW-1185">Reference proteome</keyword>
<dbReference type="RefSeq" id="WP_204957701.1">
    <property type="nucleotide sequence ID" value="NZ_JAFEUO010000002.1"/>
</dbReference>
<evidence type="ECO:0000259" key="3">
    <source>
        <dbReference type="Pfam" id="PF00588"/>
    </source>
</evidence>
<dbReference type="Pfam" id="PF22655">
    <property type="entry name" value="SpoU_sub_bind_like"/>
    <property type="match status" value="1"/>
</dbReference>
<organism evidence="5 6">
    <name type="scientific">Micromonospora humidisoli</name>
    <dbReference type="NCBI Taxonomy" id="2807622"/>
    <lineage>
        <taxon>Bacteria</taxon>
        <taxon>Bacillati</taxon>
        <taxon>Actinomycetota</taxon>
        <taxon>Actinomycetes</taxon>
        <taxon>Micromonosporales</taxon>
        <taxon>Micromonosporaceae</taxon>
        <taxon>Micromonospora</taxon>
    </lineage>
</organism>
<keyword evidence="1 5" id="KW-0489">Methyltransferase</keyword>
<evidence type="ECO:0000256" key="1">
    <source>
        <dbReference type="ARBA" id="ARBA00022603"/>
    </source>
</evidence>
<gene>
    <name evidence="5" type="ORF">JQN84_07855</name>
</gene>
<evidence type="ECO:0000256" key="2">
    <source>
        <dbReference type="ARBA" id="ARBA00022679"/>
    </source>
</evidence>
<protein>
    <submittedName>
        <fullName evidence="5">rRNA methyltransferase</fullName>
    </submittedName>
</protein>
<dbReference type="InterPro" id="IPR051259">
    <property type="entry name" value="rRNA_Methyltransferase"/>
</dbReference>
<dbReference type="Pfam" id="PF00588">
    <property type="entry name" value="SpoU_methylase"/>
    <property type="match status" value="1"/>
</dbReference>
<dbReference type="Gene3D" id="3.40.1280.10">
    <property type="match status" value="1"/>
</dbReference>
<dbReference type="Proteomes" id="UP000809587">
    <property type="component" value="Unassembled WGS sequence"/>
</dbReference>
<dbReference type="InterPro" id="IPR029064">
    <property type="entry name" value="Ribosomal_eL30-like_sf"/>
</dbReference>
<feature type="domain" description="SpoU L30e-like N-terminal" evidence="4">
    <location>
        <begin position="9"/>
        <end position="98"/>
    </location>
</feature>